<evidence type="ECO:0000256" key="1">
    <source>
        <dbReference type="SAM" id="Phobius"/>
    </source>
</evidence>
<dbReference type="STRING" id="430453.SAMN04487962_1326"/>
<evidence type="ECO:0000259" key="2">
    <source>
        <dbReference type="Pfam" id="PF09990"/>
    </source>
</evidence>
<feature type="transmembrane region" description="Helical" evidence="1">
    <location>
        <begin position="21"/>
        <end position="41"/>
    </location>
</feature>
<name>A0A1I0HR65_9GAMM</name>
<feature type="domain" description="DUF2231" evidence="2">
    <location>
        <begin position="14"/>
        <end position="148"/>
    </location>
</feature>
<protein>
    <submittedName>
        <fullName evidence="3">Uncharacterized membrane protein</fullName>
    </submittedName>
</protein>
<gene>
    <name evidence="3" type="ORF">SAMN04487962_1326</name>
</gene>
<dbReference type="OrthoDB" id="2873672at2"/>
<feature type="transmembrane region" description="Helical" evidence="1">
    <location>
        <begin position="53"/>
        <end position="76"/>
    </location>
</feature>
<keyword evidence="1" id="KW-0812">Transmembrane</keyword>
<dbReference type="AlphaFoldDB" id="A0A1I0HR65"/>
<reference evidence="4" key="1">
    <citation type="submission" date="2016-10" db="EMBL/GenBank/DDBJ databases">
        <authorList>
            <person name="Varghese N."/>
            <person name="Submissions S."/>
        </authorList>
    </citation>
    <scope>NUCLEOTIDE SEQUENCE [LARGE SCALE GENOMIC DNA]</scope>
    <source>
        <strain evidence="4">CGMCC 1.6489</strain>
    </source>
</reference>
<sequence length="172" mass="18827">MDVAPIRSRMALFGHPIHPMLIHFPVAALLGLIGTDIGYALTGDSFWARAGTWLAAIGMLGGWFSGLIGVLDLVLVKEIRRLVIAWCHGIMAVMLLSLATLNWLLRLGDVEALIIPWGLYVSLLSGVMISITSFLGGQLVYDHAVGVAAEKSINRARRNEKIRNIEEDRLVD</sequence>
<dbReference type="RefSeq" id="WP_091854743.1">
    <property type="nucleotide sequence ID" value="NZ_FOHZ01000032.1"/>
</dbReference>
<accession>A0A1I0HR65</accession>
<evidence type="ECO:0000313" key="3">
    <source>
        <dbReference type="EMBL" id="SET85782.1"/>
    </source>
</evidence>
<evidence type="ECO:0000313" key="4">
    <source>
        <dbReference type="Proteomes" id="UP000198762"/>
    </source>
</evidence>
<keyword evidence="4" id="KW-1185">Reference proteome</keyword>
<dbReference type="Pfam" id="PF09990">
    <property type="entry name" value="DUF2231"/>
    <property type="match status" value="1"/>
</dbReference>
<dbReference type="EMBL" id="FOHZ01000032">
    <property type="protein sequence ID" value="SET85782.1"/>
    <property type="molecule type" value="Genomic_DNA"/>
</dbReference>
<keyword evidence="1" id="KW-1133">Transmembrane helix</keyword>
<dbReference type="Proteomes" id="UP000198762">
    <property type="component" value="Unassembled WGS sequence"/>
</dbReference>
<keyword evidence="1" id="KW-0472">Membrane</keyword>
<organism evidence="3 4">
    <name type="scientific">Marinobacter segnicrescens</name>
    <dbReference type="NCBI Taxonomy" id="430453"/>
    <lineage>
        <taxon>Bacteria</taxon>
        <taxon>Pseudomonadati</taxon>
        <taxon>Pseudomonadota</taxon>
        <taxon>Gammaproteobacteria</taxon>
        <taxon>Pseudomonadales</taxon>
        <taxon>Marinobacteraceae</taxon>
        <taxon>Marinobacter</taxon>
    </lineage>
</organism>
<dbReference type="InterPro" id="IPR019251">
    <property type="entry name" value="DUF2231_TM"/>
</dbReference>
<proteinExistence type="predicted"/>
<feature type="transmembrane region" description="Helical" evidence="1">
    <location>
        <begin position="83"/>
        <end position="105"/>
    </location>
</feature>
<feature type="transmembrane region" description="Helical" evidence="1">
    <location>
        <begin position="117"/>
        <end position="141"/>
    </location>
</feature>